<dbReference type="InterPro" id="IPR001919">
    <property type="entry name" value="CBD2"/>
</dbReference>
<dbReference type="SUPFAM" id="SSF51161">
    <property type="entry name" value="Trimeric LpxA-like enzymes"/>
    <property type="match status" value="1"/>
</dbReference>
<dbReference type="Gene3D" id="2.160.10.10">
    <property type="entry name" value="Hexapeptide repeat proteins"/>
    <property type="match status" value="1"/>
</dbReference>
<comment type="caution">
    <text evidence="5">The sequence shown here is derived from an EMBL/GenBank/DDBJ whole genome shotgun (WGS) entry which is preliminary data.</text>
</comment>
<evidence type="ECO:0000256" key="3">
    <source>
        <dbReference type="SAM" id="MobiDB-lite"/>
    </source>
</evidence>
<accession>A0A919P6I3</accession>
<dbReference type="InterPro" id="IPR012291">
    <property type="entry name" value="CBM2_carb-bd_dom_sf"/>
</dbReference>
<dbReference type="AlphaFoldDB" id="A0A919P6I3"/>
<dbReference type="EMBL" id="BONK01000010">
    <property type="protein sequence ID" value="GIG22249.1"/>
    <property type="molecule type" value="Genomic_DNA"/>
</dbReference>
<dbReference type="PROSITE" id="PS51173">
    <property type="entry name" value="CBM2"/>
    <property type="match status" value="1"/>
</dbReference>
<dbReference type="GO" id="GO:0030247">
    <property type="term" value="F:polysaccharide binding"/>
    <property type="evidence" value="ECO:0007669"/>
    <property type="project" value="UniProtKB-UniRule"/>
</dbReference>
<dbReference type="Pfam" id="PF19527">
    <property type="entry name" value="DUF6055"/>
    <property type="match status" value="1"/>
</dbReference>
<dbReference type="SUPFAM" id="SSF49384">
    <property type="entry name" value="Carbohydrate-binding domain"/>
    <property type="match status" value="1"/>
</dbReference>
<dbReference type="InterPro" id="IPR045690">
    <property type="entry name" value="DUF6055"/>
</dbReference>
<dbReference type="Gene3D" id="2.60.40.290">
    <property type="match status" value="1"/>
</dbReference>
<proteinExistence type="predicted"/>
<dbReference type="GO" id="GO:0005975">
    <property type="term" value="P:carbohydrate metabolic process"/>
    <property type="evidence" value="ECO:0007669"/>
    <property type="project" value="InterPro"/>
</dbReference>
<keyword evidence="1" id="KW-0378">Hydrolase</keyword>
<dbReference type="GO" id="GO:0004553">
    <property type="term" value="F:hydrolase activity, hydrolyzing O-glycosyl compounds"/>
    <property type="evidence" value="ECO:0007669"/>
    <property type="project" value="InterPro"/>
</dbReference>
<evidence type="ECO:0000256" key="1">
    <source>
        <dbReference type="ARBA" id="ARBA00022801"/>
    </source>
</evidence>
<dbReference type="RefSeq" id="WP_203756601.1">
    <property type="nucleotide sequence ID" value="NZ_BONK01000010.1"/>
</dbReference>
<evidence type="ECO:0000313" key="6">
    <source>
        <dbReference type="Proteomes" id="UP000632740"/>
    </source>
</evidence>
<reference evidence="5" key="1">
    <citation type="submission" date="2021-01" db="EMBL/GenBank/DDBJ databases">
        <title>Whole genome shotgun sequence of Cellulomonas chitinilytica NBRC 110799.</title>
        <authorList>
            <person name="Komaki H."/>
            <person name="Tamura T."/>
        </authorList>
    </citation>
    <scope>NUCLEOTIDE SEQUENCE</scope>
    <source>
        <strain evidence="5">NBRC 110799</strain>
    </source>
</reference>
<keyword evidence="6" id="KW-1185">Reference proteome</keyword>
<protein>
    <recommendedName>
        <fullName evidence="4">CBM2 domain-containing protein</fullName>
    </recommendedName>
</protein>
<name>A0A919P6I3_9CELL</name>
<evidence type="ECO:0000256" key="2">
    <source>
        <dbReference type="ARBA" id="ARBA00023295"/>
    </source>
</evidence>
<evidence type="ECO:0000313" key="5">
    <source>
        <dbReference type="EMBL" id="GIG22249.1"/>
    </source>
</evidence>
<evidence type="ECO:0000259" key="4">
    <source>
        <dbReference type="PROSITE" id="PS51173"/>
    </source>
</evidence>
<dbReference type="Pfam" id="PF00553">
    <property type="entry name" value="CBM_2"/>
    <property type="match status" value="1"/>
</dbReference>
<dbReference type="SMART" id="SM00637">
    <property type="entry name" value="CBD_II"/>
    <property type="match status" value="1"/>
</dbReference>
<dbReference type="InterPro" id="IPR011004">
    <property type="entry name" value="Trimer_LpxA-like_sf"/>
</dbReference>
<gene>
    <name evidence="5" type="ORF">Cch01nite_29730</name>
</gene>
<dbReference type="Proteomes" id="UP000632740">
    <property type="component" value="Unassembled WGS sequence"/>
</dbReference>
<organism evidence="5 6">
    <name type="scientific">Cellulomonas chitinilytica</name>
    <dbReference type="NCBI Taxonomy" id="398759"/>
    <lineage>
        <taxon>Bacteria</taxon>
        <taxon>Bacillati</taxon>
        <taxon>Actinomycetota</taxon>
        <taxon>Actinomycetes</taxon>
        <taxon>Micrococcales</taxon>
        <taxon>Cellulomonadaceae</taxon>
        <taxon>Cellulomonas</taxon>
    </lineage>
</organism>
<feature type="compositionally biased region" description="Low complexity" evidence="3">
    <location>
        <begin position="611"/>
        <end position="647"/>
    </location>
</feature>
<sequence>MGRIRRGTLVAALLVPAVAAVLVVTTLSRADDRTKDVQVPSAWSAVWQRSHTLEGEDVVLAWGDLAGEDPRNAPSELRFDPAAVLADLDALYALDVRDLQVADERGPAGRHKIVVLADGTWSGTVPDRPGGAETGGVSAQGRTATGVVEDGVGLVRAEVSALRGVSTASWDLARGFAETVLGFAADGGQGFAADADDPFWAASAAFLATASSDSGIGDPSDLVRSPSLPWSSARSGDGGWLLLQYLADRDGGDLLGRLWRGARDGESPIETYRRLTKIDQASLNRRVAEYALRTLTWDFTHQGQILDGVAGLDPVLVAGRSTPVTAVADDPGRYQVLDGFAPSDYGFNLVRLVPDAPMSTIHVRLRGHPGAPDAGWSLGLVALRDGIPRYSPVVEGQDEEVQFALRDGEDEAYLVVVGTPSVTHTPSGGGFGSAARYPYEFRVAGATVSTSGAAEPVEGGHPHANGGGWVDDDATVDDTAYVGPYAVVRGDAQVHGTARIEGAAWVGDGAVVEGQAVVRDMAVVRSGARLGGTVVVGGDAVVDFACAAGTYATFAPARVCDGLAGPADVNAAVTPFAATDLAFGDPMVVSVDPPAPTDPSAPTTGPGGTPGSPTGAGTPRPGATPTTAPTSGPVVTSTPSPTSGVVEPPEPVPAGACSATYVVTNTWPAGDGSTAFQAQLEVTAGSGGVQGWAVSWQLPAGQQVTAVWNAQLGTSGSTVTAENMSYNGTLRSGEKAVFGLQGAGPEAVARNVAQLTCTRTR</sequence>
<feature type="domain" description="CBM2" evidence="4">
    <location>
        <begin position="650"/>
        <end position="760"/>
    </location>
</feature>
<dbReference type="InterPro" id="IPR008965">
    <property type="entry name" value="CBM2/CBM3_carb-bd_dom_sf"/>
</dbReference>
<keyword evidence="2" id="KW-0326">Glycosidase</keyword>
<feature type="region of interest" description="Disordered" evidence="3">
    <location>
        <begin position="589"/>
        <end position="651"/>
    </location>
</feature>